<evidence type="ECO:0000256" key="4">
    <source>
        <dbReference type="SAM" id="MobiDB-lite"/>
    </source>
</evidence>
<feature type="compositionally biased region" description="Basic residues" evidence="4">
    <location>
        <begin position="416"/>
        <end position="426"/>
    </location>
</feature>
<proteinExistence type="predicted"/>
<organism evidence="6 7">
    <name type="scientific">Chaetomium fimeti</name>
    <dbReference type="NCBI Taxonomy" id="1854472"/>
    <lineage>
        <taxon>Eukaryota</taxon>
        <taxon>Fungi</taxon>
        <taxon>Dikarya</taxon>
        <taxon>Ascomycota</taxon>
        <taxon>Pezizomycotina</taxon>
        <taxon>Sordariomycetes</taxon>
        <taxon>Sordariomycetidae</taxon>
        <taxon>Sordariales</taxon>
        <taxon>Chaetomiaceae</taxon>
        <taxon>Chaetomium</taxon>
    </lineage>
</organism>
<evidence type="ECO:0000256" key="2">
    <source>
        <dbReference type="ARBA" id="ARBA00022771"/>
    </source>
</evidence>
<dbReference type="GO" id="GO:0008270">
    <property type="term" value="F:zinc ion binding"/>
    <property type="evidence" value="ECO:0007669"/>
    <property type="project" value="UniProtKB-KW"/>
</dbReference>
<gene>
    <name evidence="6" type="ORF">B0H64DRAFT_433784</name>
</gene>
<dbReference type="RefSeq" id="XP_062658190.1">
    <property type="nucleotide sequence ID" value="XM_062806064.1"/>
</dbReference>
<evidence type="ECO:0000256" key="1">
    <source>
        <dbReference type="ARBA" id="ARBA00022723"/>
    </source>
</evidence>
<feature type="region of interest" description="Disordered" evidence="4">
    <location>
        <begin position="656"/>
        <end position="693"/>
    </location>
</feature>
<feature type="compositionally biased region" description="Basic and acidic residues" evidence="4">
    <location>
        <begin position="329"/>
        <end position="342"/>
    </location>
</feature>
<feature type="compositionally biased region" description="Polar residues" evidence="4">
    <location>
        <begin position="660"/>
        <end position="670"/>
    </location>
</feature>
<sequence length="741" mass="81220">MKQTLETLGLESLEGISLARLSRSIRENLPADVDKGQVLDIYIMWLYPRLMALDLSAKAYLGLEVFNMYMFLKALPDDDGQLAEAFNDWQRGQAVENSASSRKLSIAAAEFHRLVPASQESSERRMDSSNSEDRFGQMHPDRAKLSQGAPIVVELDDGDDDEVVIISSNFVREGRSSARDHDRIAQPGLSFLTGPNKLPMNGRSMATHNIDSEDSGVLKFQREPVSEPKYELVSKSATSASPLGRKLADAPQRPHEDYVCARCMMKGDHCFRDCPVLDPAFDTKPPESYICRLCKRRGEHHVSVCPRNKNPRSMTQRRLEFANQNGHPGVDHRGRPIEDRRTGARGPSSSPRRTLKKHTGTDTPDCPKEIYSSRSPTLAQVWLGKRKTSSSPPASHKRGAPASEIRGSPTLPSTLKAKRPSKKARLSHGDEVHERDDGNSYVGDHQLFELAVLDLIKAESIKTDLLQPDFFSGPSLRKPPTDQENVSQANQTTDTPRMSVADLYDLRDDGEQPVETVGTEMVASTEAVMCNERVPVSTQEVAELAMALAGLENSTAVGEEDAATGNAEPETDVVVSTDAARPAMLTTGSFQWERSSIEPMVEDAEVGIMAGPPSDRVYPVKGLEREAVSTMETEEPDQVVDTGLLPDQSAANEAIDTNEAKSQSPHSANKSVMEVEETVTADEKSPATSDEPLKLVAEPEVDAEMAERQVSPVTEVPAVAGEHDMWTAFFLGFLQATTSST</sequence>
<feature type="compositionally biased region" description="Basic and acidic residues" evidence="4">
    <location>
        <begin position="121"/>
        <end position="138"/>
    </location>
</feature>
<name>A0AAE0LR07_9PEZI</name>
<accession>A0AAE0LR07</accession>
<dbReference type="InterPro" id="IPR025829">
    <property type="entry name" value="Zn_knuckle_CX2CX3GHX4C"/>
</dbReference>
<keyword evidence="3" id="KW-0862">Zinc</keyword>
<dbReference type="EMBL" id="JAUEPN010000005">
    <property type="protein sequence ID" value="KAK3294676.1"/>
    <property type="molecule type" value="Genomic_DNA"/>
</dbReference>
<feature type="region of interest" description="Disordered" evidence="4">
    <location>
        <begin position="472"/>
        <end position="495"/>
    </location>
</feature>
<feature type="compositionally biased region" description="Basic and acidic residues" evidence="4">
    <location>
        <begin position="427"/>
        <end position="438"/>
    </location>
</feature>
<dbReference type="GeneID" id="87843012"/>
<evidence type="ECO:0000256" key="3">
    <source>
        <dbReference type="ARBA" id="ARBA00022833"/>
    </source>
</evidence>
<comment type="caution">
    <text evidence="6">The sequence shown here is derived from an EMBL/GenBank/DDBJ whole genome shotgun (WGS) entry which is preliminary data.</text>
</comment>
<keyword evidence="7" id="KW-1185">Reference proteome</keyword>
<keyword evidence="1" id="KW-0479">Metal-binding</keyword>
<reference evidence="6" key="2">
    <citation type="submission" date="2023-06" db="EMBL/GenBank/DDBJ databases">
        <authorList>
            <consortium name="Lawrence Berkeley National Laboratory"/>
            <person name="Haridas S."/>
            <person name="Hensen N."/>
            <person name="Bonometti L."/>
            <person name="Westerberg I."/>
            <person name="Brannstrom I.O."/>
            <person name="Guillou S."/>
            <person name="Cros-Aarteil S."/>
            <person name="Calhoun S."/>
            <person name="Kuo A."/>
            <person name="Mondo S."/>
            <person name="Pangilinan J."/>
            <person name="Riley R."/>
            <person name="Labutti K."/>
            <person name="Andreopoulos B."/>
            <person name="Lipzen A."/>
            <person name="Chen C."/>
            <person name="Yanf M."/>
            <person name="Daum C."/>
            <person name="Ng V."/>
            <person name="Clum A."/>
            <person name="Steindorff A."/>
            <person name="Ohm R."/>
            <person name="Martin F."/>
            <person name="Silar P."/>
            <person name="Natvig D."/>
            <person name="Lalanne C."/>
            <person name="Gautier V."/>
            <person name="Ament-Velasquez S.L."/>
            <person name="Kruys A."/>
            <person name="Hutchinson M.I."/>
            <person name="Powell A.J."/>
            <person name="Barry K."/>
            <person name="Miller A.N."/>
            <person name="Grigoriev I.V."/>
            <person name="Debuchy R."/>
            <person name="Gladieux P."/>
            <person name="Thoren M.H."/>
            <person name="Johannesson H."/>
        </authorList>
    </citation>
    <scope>NUCLEOTIDE SEQUENCE</scope>
    <source>
        <strain evidence="6">CBS 168.71</strain>
    </source>
</reference>
<dbReference type="Proteomes" id="UP001278766">
    <property type="component" value="Unassembled WGS sequence"/>
</dbReference>
<feature type="region of interest" description="Disordered" evidence="4">
    <location>
        <begin position="117"/>
        <end position="138"/>
    </location>
</feature>
<reference evidence="6" key="1">
    <citation type="journal article" date="2023" name="Mol. Phylogenet. Evol.">
        <title>Genome-scale phylogeny and comparative genomics of the fungal order Sordariales.</title>
        <authorList>
            <person name="Hensen N."/>
            <person name="Bonometti L."/>
            <person name="Westerberg I."/>
            <person name="Brannstrom I.O."/>
            <person name="Guillou S."/>
            <person name="Cros-Aarteil S."/>
            <person name="Calhoun S."/>
            <person name="Haridas S."/>
            <person name="Kuo A."/>
            <person name="Mondo S."/>
            <person name="Pangilinan J."/>
            <person name="Riley R."/>
            <person name="LaButti K."/>
            <person name="Andreopoulos B."/>
            <person name="Lipzen A."/>
            <person name="Chen C."/>
            <person name="Yan M."/>
            <person name="Daum C."/>
            <person name="Ng V."/>
            <person name="Clum A."/>
            <person name="Steindorff A."/>
            <person name="Ohm R.A."/>
            <person name="Martin F."/>
            <person name="Silar P."/>
            <person name="Natvig D.O."/>
            <person name="Lalanne C."/>
            <person name="Gautier V."/>
            <person name="Ament-Velasquez S.L."/>
            <person name="Kruys A."/>
            <person name="Hutchinson M.I."/>
            <person name="Powell A.J."/>
            <person name="Barry K."/>
            <person name="Miller A.N."/>
            <person name="Grigoriev I.V."/>
            <person name="Debuchy R."/>
            <person name="Gladieux P."/>
            <person name="Hiltunen Thoren M."/>
            <person name="Johannesson H."/>
        </authorList>
    </citation>
    <scope>NUCLEOTIDE SEQUENCE</scope>
    <source>
        <strain evidence="6">CBS 168.71</strain>
    </source>
</reference>
<dbReference type="AlphaFoldDB" id="A0AAE0LR07"/>
<feature type="region of interest" description="Disordered" evidence="4">
    <location>
        <begin position="321"/>
        <end position="371"/>
    </location>
</feature>
<dbReference type="Pfam" id="PF13696">
    <property type="entry name" value="zf-CCHC_2"/>
    <property type="match status" value="1"/>
</dbReference>
<feature type="domain" description="Zinc knuckle CX2CX3GHX4C" evidence="5">
    <location>
        <begin position="286"/>
        <end position="306"/>
    </location>
</feature>
<keyword evidence="2" id="KW-0863">Zinc-finger</keyword>
<evidence type="ECO:0000313" key="6">
    <source>
        <dbReference type="EMBL" id="KAK3294676.1"/>
    </source>
</evidence>
<feature type="region of interest" description="Disordered" evidence="4">
    <location>
        <begin position="384"/>
        <end position="441"/>
    </location>
</feature>
<evidence type="ECO:0000313" key="7">
    <source>
        <dbReference type="Proteomes" id="UP001278766"/>
    </source>
</evidence>
<protein>
    <recommendedName>
        <fullName evidence="5">Zinc knuckle CX2CX3GHX4C domain-containing protein</fullName>
    </recommendedName>
</protein>
<feature type="compositionally biased region" description="Polar residues" evidence="4">
    <location>
        <begin position="482"/>
        <end position="495"/>
    </location>
</feature>
<evidence type="ECO:0000259" key="5">
    <source>
        <dbReference type="Pfam" id="PF13696"/>
    </source>
</evidence>